<dbReference type="EMBL" id="CP001287">
    <property type="protein sequence ID" value="ACK66111.1"/>
    <property type="molecule type" value="Genomic_DNA"/>
</dbReference>
<comment type="pathway">
    <text evidence="2 15">Cofactor biosynthesis; FAD biosynthesis; FAD from FMN: step 1/1.</text>
</comment>
<dbReference type="Gene3D" id="3.40.50.620">
    <property type="entry name" value="HUPs"/>
    <property type="match status" value="1"/>
</dbReference>
<dbReference type="FunFam" id="2.40.30.30:FF:000003">
    <property type="entry name" value="Riboflavin biosynthesis protein"/>
    <property type="match status" value="1"/>
</dbReference>
<sequence length="322" mass="35863">MWVTSSTSNLLTPTAIALGNFDGIHLGHKQVLQPILRLTSDNPALYPTVVTFTPHPQEFFTGETRQLLTPVSEKIQRLEPLGIQQLVRLPFDRELAALSPQAFVSDILIKQLQVKQISVGEDFRFGHKRSGTAEDLRKIAANYGVSVHVTALVEDKRGRGGEGERGGTLSSLRISSSLIRQCLADGNIKQANQMLGYCYSLIGKVIQGQQLGRTIGFPTANLEISPDKLLPRFGVYCVQIKRETGEIRQGVMNIGYRPTVEGQTPTVEVHLFDWSEDLYQQTLTVELVEFLRPEQKFSSLDALKDQISQDCQLAKEIFDQSP</sequence>
<evidence type="ECO:0000256" key="1">
    <source>
        <dbReference type="ARBA" id="ARBA00002121"/>
    </source>
</evidence>
<dbReference type="OrthoDB" id="9803667at2"/>
<dbReference type="InterPro" id="IPR023465">
    <property type="entry name" value="Riboflavin_kinase_dom_sf"/>
</dbReference>
<keyword evidence="10 15" id="KW-0274">FAD</keyword>
<protein>
    <recommendedName>
        <fullName evidence="15">Riboflavin biosynthesis protein</fullName>
    </recommendedName>
    <domain>
        <recommendedName>
            <fullName evidence="15">Riboflavin kinase</fullName>
            <ecNumber evidence="15">2.7.1.26</ecNumber>
        </recommendedName>
        <alternativeName>
            <fullName evidence="15">Flavokinase</fullName>
        </alternativeName>
    </domain>
    <domain>
        <recommendedName>
            <fullName evidence="15">FMN adenylyltransferase</fullName>
            <ecNumber evidence="15">2.7.7.2</ecNumber>
        </recommendedName>
        <alternativeName>
            <fullName evidence="15">FAD pyrophosphorylase</fullName>
        </alternativeName>
        <alternativeName>
            <fullName evidence="15">FAD synthase</fullName>
        </alternativeName>
    </domain>
</protein>
<dbReference type="GO" id="GO:0008531">
    <property type="term" value="F:riboflavin kinase activity"/>
    <property type="evidence" value="ECO:0007669"/>
    <property type="project" value="UniProtKB-UniRule"/>
</dbReference>
<dbReference type="UniPathway" id="UPA00277">
    <property type="reaction ID" value="UER00407"/>
</dbReference>
<dbReference type="InterPro" id="IPR014729">
    <property type="entry name" value="Rossmann-like_a/b/a_fold"/>
</dbReference>
<dbReference type="KEGG" id="cyp:PCC8801_2079"/>
<organism evidence="17 18">
    <name type="scientific">Rippkaea orientalis (strain PCC 8801 / RF-1)</name>
    <name type="common">Cyanothece sp. (strain PCC 8801)</name>
    <dbReference type="NCBI Taxonomy" id="41431"/>
    <lineage>
        <taxon>Bacteria</taxon>
        <taxon>Bacillati</taxon>
        <taxon>Cyanobacteriota</taxon>
        <taxon>Cyanophyceae</taxon>
        <taxon>Oscillatoriophycideae</taxon>
        <taxon>Chroococcales</taxon>
        <taxon>Aphanothecaceae</taxon>
        <taxon>Rippkaea</taxon>
        <taxon>Rippkaea orientalis</taxon>
    </lineage>
</organism>
<keyword evidence="6 15" id="KW-0808">Transferase</keyword>
<evidence type="ECO:0000256" key="13">
    <source>
        <dbReference type="ARBA" id="ARBA00047880"/>
    </source>
</evidence>
<dbReference type="PANTHER" id="PTHR22749:SF6">
    <property type="entry name" value="RIBOFLAVIN KINASE"/>
    <property type="match status" value="1"/>
</dbReference>
<dbReference type="UniPathway" id="UPA00276">
    <property type="reaction ID" value="UER00406"/>
</dbReference>
<evidence type="ECO:0000256" key="14">
    <source>
        <dbReference type="ARBA" id="ARBA00049494"/>
    </source>
</evidence>
<evidence type="ECO:0000256" key="2">
    <source>
        <dbReference type="ARBA" id="ARBA00004726"/>
    </source>
</evidence>
<dbReference type="SUPFAM" id="SSF82114">
    <property type="entry name" value="Riboflavin kinase-like"/>
    <property type="match status" value="1"/>
</dbReference>
<dbReference type="STRING" id="41431.PCC8801_2079"/>
<evidence type="ECO:0000256" key="4">
    <source>
        <dbReference type="ARBA" id="ARBA00022630"/>
    </source>
</evidence>
<dbReference type="GO" id="GO:0005524">
    <property type="term" value="F:ATP binding"/>
    <property type="evidence" value="ECO:0007669"/>
    <property type="project" value="UniProtKB-UniRule"/>
</dbReference>
<comment type="catalytic activity">
    <reaction evidence="13 15">
        <text>riboflavin + ATP = FMN + ADP + H(+)</text>
        <dbReference type="Rhea" id="RHEA:14357"/>
        <dbReference type="ChEBI" id="CHEBI:15378"/>
        <dbReference type="ChEBI" id="CHEBI:30616"/>
        <dbReference type="ChEBI" id="CHEBI:57986"/>
        <dbReference type="ChEBI" id="CHEBI:58210"/>
        <dbReference type="ChEBI" id="CHEBI:456216"/>
        <dbReference type="EC" id="2.7.1.26"/>
    </reaction>
</comment>
<evidence type="ECO:0000256" key="7">
    <source>
        <dbReference type="ARBA" id="ARBA00022695"/>
    </source>
</evidence>
<keyword evidence="9 15" id="KW-0418">Kinase</keyword>
<evidence type="ECO:0000256" key="8">
    <source>
        <dbReference type="ARBA" id="ARBA00022741"/>
    </source>
</evidence>
<dbReference type="GO" id="GO:0003919">
    <property type="term" value="F:FMN adenylyltransferase activity"/>
    <property type="evidence" value="ECO:0007669"/>
    <property type="project" value="UniProtKB-UniRule"/>
</dbReference>
<evidence type="ECO:0000256" key="11">
    <source>
        <dbReference type="ARBA" id="ARBA00022840"/>
    </source>
</evidence>
<dbReference type="EC" id="2.7.1.26" evidence="15"/>
<dbReference type="InterPro" id="IPR015864">
    <property type="entry name" value="FAD_synthase"/>
</dbReference>
<evidence type="ECO:0000313" key="17">
    <source>
        <dbReference type="EMBL" id="ACK66111.1"/>
    </source>
</evidence>
<evidence type="ECO:0000256" key="3">
    <source>
        <dbReference type="ARBA" id="ARBA00005201"/>
    </source>
</evidence>
<dbReference type="InterPro" id="IPR015865">
    <property type="entry name" value="Riboflavin_kinase_bac/euk"/>
</dbReference>
<evidence type="ECO:0000256" key="12">
    <source>
        <dbReference type="ARBA" id="ARBA00023268"/>
    </source>
</evidence>
<dbReference type="NCBIfam" id="NF004162">
    <property type="entry name" value="PRK05627.1-5"/>
    <property type="match status" value="1"/>
</dbReference>
<keyword evidence="5 15" id="KW-0288">FMN</keyword>
<proteinExistence type="inferred from homology"/>
<reference evidence="18" key="1">
    <citation type="journal article" date="2011" name="MBio">
        <title>Novel metabolic attributes of the genus Cyanothece, comprising a group of unicellular nitrogen-fixing Cyanobacteria.</title>
        <authorList>
            <person name="Bandyopadhyay A."/>
            <person name="Elvitigala T."/>
            <person name="Welsh E."/>
            <person name="Stockel J."/>
            <person name="Liberton M."/>
            <person name="Min H."/>
            <person name="Sherman L.A."/>
            <person name="Pakrasi H.B."/>
        </authorList>
    </citation>
    <scope>NUCLEOTIDE SEQUENCE [LARGE SCALE GENOMIC DNA]</scope>
    <source>
        <strain evidence="18">PCC 8801</strain>
    </source>
</reference>
<dbReference type="SUPFAM" id="SSF52374">
    <property type="entry name" value="Nucleotidylyl transferase"/>
    <property type="match status" value="1"/>
</dbReference>
<dbReference type="PIRSF" id="PIRSF004491">
    <property type="entry name" value="FAD_Synth"/>
    <property type="match status" value="1"/>
</dbReference>
<dbReference type="CDD" id="cd02064">
    <property type="entry name" value="FAD_synthetase_N"/>
    <property type="match status" value="1"/>
</dbReference>
<keyword evidence="11 15" id="KW-0067">ATP-binding</keyword>
<dbReference type="InterPro" id="IPR023468">
    <property type="entry name" value="Riboflavin_kinase"/>
</dbReference>
<comment type="function">
    <text evidence="1">Catalyzes the phosphorylation of riboflavin to FMN followed by the adenylation of FMN to FAD.</text>
</comment>
<dbReference type="RefSeq" id="WP_012595379.1">
    <property type="nucleotide sequence ID" value="NC_011726.1"/>
</dbReference>
<dbReference type="EC" id="2.7.7.2" evidence="15"/>
<dbReference type="AlphaFoldDB" id="B7JZ34"/>
<dbReference type="GO" id="GO:0006747">
    <property type="term" value="P:FAD biosynthetic process"/>
    <property type="evidence" value="ECO:0007669"/>
    <property type="project" value="UniProtKB-UniRule"/>
</dbReference>
<dbReference type="eggNOG" id="COG0196">
    <property type="taxonomic scope" value="Bacteria"/>
</dbReference>
<evidence type="ECO:0000256" key="10">
    <source>
        <dbReference type="ARBA" id="ARBA00022827"/>
    </source>
</evidence>
<comment type="pathway">
    <text evidence="3 15">Cofactor biosynthesis; FMN biosynthesis; FMN from riboflavin (ATP route): step 1/1.</text>
</comment>
<keyword evidence="4 15" id="KW-0285">Flavoprotein</keyword>
<evidence type="ECO:0000256" key="15">
    <source>
        <dbReference type="PIRNR" id="PIRNR004491"/>
    </source>
</evidence>
<evidence type="ECO:0000256" key="5">
    <source>
        <dbReference type="ARBA" id="ARBA00022643"/>
    </source>
</evidence>
<gene>
    <name evidence="17" type="ordered locus">PCC8801_2079</name>
</gene>
<dbReference type="FunFam" id="3.40.50.620:FF:000021">
    <property type="entry name" value="Riboflavin biosynthesis protein"/>
    <property type="match status" value="1"/>
</dbReference>
<evidence type="ECO:0000256" key="6">
    <source>
        <dbReference type="ARBA" id="ARBA00022679"/>
    </source>
</evidence>
<keyword evidence="8 15" id="KW-0547">Nucleotide-binding</keyword>
<keyword evidence="7 15" id="KW-0548">Nucleotidyltransferase</keyword>
<dbReference type="InterPro" id="IPR002606">
    <property type="entry name" value="Riboflavin_kinase_bac"/>
</dbReference>
<dbReference type="GO" id="GO:0009398">
    <property type="term" value="P:FMN biosynthetic process"/>
    <property type="evidence" value="ECO:0007669"/>
    <property type="project" value="UniProtKB-UniRule"/>
</dbReference>
<dbReference type="NCBIfam" id="TIGR00083">
    <property type="entry name" value="ribF"/>
    <property type="match status" value="1"/>
</dbReference>
<name>B7JZ34_RIPO1</name>
<feature type="domain" description="Riboflavin kinase" evidence="16">
    <location>
        <begin position="194"/>
        <end position="319"/>
    </location>
</feature>
<dbReference type="Gene3D" id="2.40.30.30">
    <property type="entry name" value="Riboflavin kinase-like"/>
    <property type="match status" value="1"/>
</dbReference>
<dbReference type="Pfam" id="PF06574">
    <property type="entry name" value="FAD_syn"/>
    <property type="match status" value="1"/>
</dbReference>
<dbReference type="NCBIfam" id="NF004160">
    <property type="entry name" value="PRK05627.1-3"/>
    <property type="match status" value="1"/>
</dbReference>
<dbReference type="PANTHER" id="PTHR22749">
    <property type="entry name" value="RIBOFLAVIN KINASE/FMN ADENYLYLTRANSFERASE"/>
    <property type="match status" value="1"/>
</dbReference>
<dbReference type="SMART" id="SM00904">
    <property type="entry name" value="Flavokinase"/>
    <property type="match status" value="1"/>
</dbReference>
<dbReference type="Proteomes" id="UP000008204">
    <property type="component" value="Chromosome"/>
</dbReference>
<dbReference type="Pfam" id="PF01687">
    <property type="entry name" value="Flavokinase"/>
    <property type="match status" value="1"/>
</dbReference>
<dbReference type="GO" id="GO:0009231">
    <property type="term" value="P:riboflavin biosynthetic process"/>
    <property type="evidence" value="ECO:0007669"/>
    <property type="project" value="InterPro"/>
</dbReference>
<evidence type="ECO:0000256" key="9">
    <source>
        <dbReference type="ARBA" id="ARBA00022777"/>
    </source>
</evidence>
<comment type="catalytic activity">
    <reaction evidence="14 15">
        <text>FMN + ATP + H(+) = FAD + diphosphate</text>
        <dbReference type="Rhea" id="RHEA:17237"/>
        <dbReference type="ChEBI" id="CHEBI:15378"/>
        <dbReference type="ChEBI" id="CHEBI:30616"/>
        <dbReference type="ChEBI" id="CHEBI:33019"/>
        <dbReference type="ChEBI" id="CHEBI:57692"/>
        <dbReference type="ChEBI" id="CHEBI:58210"/>
        <dbReference type="EC" id="2.7.7.2"/>
    </reaction>
</comment>
<dbReference type="HOGENOM" id="CLU_048437_0_1_3"/>
<comment type="similarity">
    <text evidence="15">Belongs to the ribF family.</text>
</comment>
<evidence type="ECO:0000259" key="16">
    <source>
        <dbReference type="SMART" id="SM00904"/>
    </source>
</evidence>
<accession>B7JZ34</accession>
<evidence type="ECO:0000313" key="18">
    <source>
        <dbReference type="Proteomes" id="UP000008204"/>
    </source>
</evidence>
<keyword evidence="18" id="KW-1185">Reference proteome</keyword>
<keyword evidence="12" id="KW-0511">Multifunctional enzyme</keyword>